<evidence type="ECO:0008006" key="5">
    <source>
        <dbReference type="Google" id="ProtNLM"/>
    </source>
</evidence>
<gene>
    <name evidence="3" type="ORF">VE01_07380</name>
</gene>
<proteinExistence type="predicted"/>
<keyword evidence="2" id="KW-0732">Signal</keyword>
<reference evidence="3 4" key="1">
    <citation type="submission" date="2016-03" db="EMBL/GenBank/DDBJ databases">
        <title>Comparative genomics of Pseudogymnoascus destructans, the fungus causing white-nose syndrome of bats.</title>
        <authorList>
            <person name="Palmer J.M."/>
            <person name="Drees K.P."/>
            <person name="Foster J.T."/>
            <person name="Lindner D.L."/>
        </authorList>
    </citation>
    <scope>NUCLEOTIDE SEQUENCE [LARGE SCALE GENOMIC DNA]</scope>
    <source>
        <strain evidence="3 4">UAMH 10579</strain>
    </source>
</reference>
<name>A0A1B8GH41_9PEZI</name>
<evidence type="ECO:0000256" key="1">
    <source>
        <dbReference type="SAM" id="MobiDB-lite"/>
    </source>
</evidence>
<dbReference type="Proteomes" id="UP000091956">
    <property type="component" value="Unassembled WGS sequence"/>
</dbReference>
<feature type="signal peptide" evidence="2">
    <location>
        <begin position="1"/>
        <end position="17"/>
    </location>
</feature>
<dbReference type="EMBL" id="KV460238">
    <property type="protein sequence ID" value="OBT95151.1"/>
    <property type="molecule type" value="Genomic_DNA"/>
</dbReference>
<feature type="compositionally biased region" description="Low complexity" evidence="1">
    <location>
        <begin position="149"/>
        <end position="163"/>
    </location>
</feature>
<accession>A0A1B8GH41</accession>
<protein>
    <recommendedName>
        <fullName evidence="5">GPI anchored cell wall protein</fullName>
    </recommendedName>
</protein>
<sequence>MHKLALALGLFLSPVAAEYTTTLLVPGLDLDPQAIGGYVGSVIATDATATTYALSCPLAVGNACGVPASLLITQGPSTLHYAFPTGSGDMTADCKLTGTQGVCSGSILATGAQHGVVTVGYKSFGMYDEVVVTITGAAPEATGEGGAGAATATGTATGEPAGKTAGGLGSGGGARGEASSATGSSSSAVSSKASTGGMPMITGHAQWVIGGAGAAVAIAAM</sequence>
<dbReference type="PANTHER" id="PTHR40640">
    <property type="entry name" value="ANCHORED GLYCOPROTEIN, PUTATIVE (AFU_ORTHOLOGUE AFUA_8G04860)-RELATED"/>
    <property type="match status" value="1"/>
</dbReference>
<feature type="region of interest" description="Disordered" evidence="1">
    <location>
        <begin position="142"/>
        <end position="195"/>
    </location>
</feature>
<organism evidence="3 4">
    <name type="scientific">Pseudogymnoascus verrucosus</name>
    <dbReference type="NCBI Taxonomy" id="342668"/>
    <lineage>
        <taxon>Eukaryota</taxon>
        <taxon>Fungi</taxon>
        <taxon>Dikarya</taxon>
        <taxon>Ascomycota</taxon>
        <taxon>Pezizomycotina</taxon>
        <taxon>Leotiomycetes</taxon>
        <taxon>Thelebolales</taxon>
        <taxon>Thelebolaceae</taxon>
        <taxon>Pseudogymnoascus</taxon>
    </lineage>
</organism>
<evidence type="ECO:0000313" key="3">
    <source>
        <dbReference type="EMBL" id="OBT95151.1"/>
    </source>
</evidence>
<dbReference type="GeneID" id="28840766"/>
<reference evidence="4" key="2">
    <citation type="journal article" date="2018" name="Nat. Commun.">
        <title>Extreme sensitivity to ultraviolet light in the fungal pathogen causing white-nose syndrome of bats.</title>
        <authorList>
            <person name="Palmer J.M."/>
            <person name="Drees K.P."/>
            <person name="Foster J.T."/>
            <person name="Lindner D.L."/>
        </authorList>
    </citation>
    <scope>NUCLEOTIDE SEQUENCE [LARGE SCALE GENOMIC DNA]</scope>
    <source>
        <strain evidence="4">UAMH 10579</strain>
    </source>
</reference>
<dbReference type="STRING" id="342668.A0A1B8GH41"/>
<feature type="chain" id="PRO_5008608569" description="GPI anchored cell wall protein" evidence="2">
    <location>
        <begin position="18"/>
        <end position="221"/>
    </location>
</feature>
<keyword evidence="4" id="KW-1185">Reference proteome</keyword>
<dbReference type="RefSeq" id="XP_018128884.1">
    <property type="nucleotide sequence ID" value="XM_018276815.2"/>
</dbReference>
<evidence type="ECO:0000256" key="2">
    <source>
        <dbReference type="SAM" id="SignalP"/>
    </source>
</evidence>
<dbReference type="PANTHER" id="PTHR40640:SF1">
    <property type="entry name" value="ANCHORED GLYCOPROTEIN, PUTATIVE (AFU_ORTHOLOGUE AFUA_8G04860)-RELATED"/>
    <property type="match status" value="1"/>
</dbReference>
<feature type="compositionally biased region" description="Gly residues" evidence="1">
    <location>
        <begin position="164"/>
        <end position="175"/>
    </location>
</feature>
<evidence type="ECO:0000313" key="4">
    <source>
        <dbReference type="Proteomes" id="UP000091956"/>
    </source>
</evidence>
<feature type="compositionally biased region" description="Low complexity" evidence="1">
    <location>
        <begin position="176"/>
        <end position="195"/>
    </location>
</feature>
<dbReference type="AlphaFoldDB" id="A0A1B8GH41"/>